<name>A0A939DMF4_9ALTE</name>
<dbReference type="Pfam" id="PF00126">
    <property type="entry name" value="HTH_1"/>
    <property type="match status" value="1"/>
</dbReference>
<gene>
    <name evidence="6" type="ORF">J0A66_08665</name>
</gene>
<keyword evidence="2" id="KW-0805">Transcription regulation</keyword>
<comment type="similarity">
    <text evidence="1">Belongs to the LysR transcriptional regulatory family.</text>
</comment>
<dbReference type="PANTHER" id="PTHR30126">
    <property type="entry name" value="HTH-TYPE TRANSCRIPTIONAL REGULATOR"/>
    <property type="match status" value="1"/>
</dbReference>
<proteinExistence type="inferred from homology"/>
<organism evidence="6 7">
    <name type="scientific">Bowmanella dokdonensis</name>
    <dbReference type="NCBI Taxonomy" id="751969"/>
    <lineage>
        <taxon>Bacteria</taxon>
        <taxon>Pseudomonadati</taxon>
        <taxon>Pseudomonadota</taxon>
        <taxon>Gammaproteobacteria</taxon>
        <taxon>Alteromonadales</taxon>
        <taxon>Alteromonadaceae</taxon>
        <taxon>Bowmanella</taxon>
    </lineage>
</organism>
<dbReference type="PANTHER" id="PTHR30126:SF91">
    <property type="entry name" value="LYSR FAMILY TRANSCRIPTIONAL REGULATOR"/>
    <property type="match status" value="1"/>
</dbReference>
<dbReference type="Proteomes" id="UP000664654">
    <property type="component" value="Unassembled WGS sequence"/>
</dbReference>
<feature type="domain" description="HTH lysR-type" evidence="5">
    <location>
        <begin position="3"/>
        <end position="60"/>
    </location>
</feature>
<evidence type="ECO:0000256" key="4">
    <source>
        <dbReference type="ARBA" id="ARBA00023163"/>
    </source>
</evidence>
<dbReference type="FunFam" id="1.10.10.10:FF:000001">
    <property type="entry name" value="LysR family transcriptional regulator"/>
    <property type="match status" value="1"/>
</dbReference>
<dbReference type="EMBL" id="JAFKCV010000004">
    <property type="protein sequence ID" value="MBN7825290.1"/>
    <property type="molecule type" value="Genomic_DNA"/>
</dbReference>
<evidence type="ECO:0000313" key="7">
    <source>
        <dbReference type="Proteomes" id="UP000664654"/>
    </source>
</evidence>
<dbReference type="PRINTS" id="PR00039">
    <property type="entry name" value="HTHLYSR"/>
</dbReference>
<sequence>MSLSLEQLRAFAAAVEAGSFSGAARKLGKAQSSVSGLIISMENSMGIPLFDRSKRSPRLTEAGMALINDVNAVLASHQNLRQTVSSVSKPIA</sequence>
<evidence type="ECO:0000313" key="6">
    <source>
        <dbReference type="EMBL" id="MBN7825290.1"/>
    </source>
</evidence>
<dbReference type="SUPFAM" id="SSF46785">
    <property type="entry name" value="Winged helix' DNA-binding domain"/>
    <property type="match status" value="1"/>
</dbReference>
<dbReference type="Gene3D" id="1.10.10.10">
    <property type="entry name" value="Winged helix-like DNA-binding domain superfamily/Winged helix DNA-binding domain"/>
    <property type="match status" value="1"/>
</dbReference>
<comment type="caution">
    <text evidence="6">The sequence shown here is derived from an EMBL/GenBank/DDBJ whole genome shotgun (WGS) entry which is preliminary data.</text>
</comment>
<protein>
    <submittedName>
        <fullName evidence="6">LysR family transcriptional regulator</fullName>
    </submittedName>
</protein>
<dbReference type="InterPro" id="IPR036390">
    <property type="entry name" value="WH_DNA-bd_sf"/>
</dbReference>
<keyword evidence="7" id="KW-1185">Reference proteome</keyword>
<dbReference type="AlphaFoldDB" id="A0A939DMF4"/>
<accession>A0A939DMF4</accession>
<dbReference type="InterPro" id="IPR000847">
    <property type="entry name" value="LysR_HTH_N"/>
</dbReference>
<evidence type="ECO:0000256" key="3">
    <source>
        <dbReference type="ARBA" id="ARBA00023125"/>
    </source>
</evidence>
<dbReference type="RefSeq" id="WP_206573405.1">
    <property type="nucleotide sequence ID" value="NZ_JAFKCV010000004.1"/>
</dbReference>
<evidence type="ECO:0000256" key="1">
    <source>
        <dbReference type="ARBA" id="ARBA00009437"/>
    </source>
</evidence>
<evidence type="ECO:0000256" key="2">
    <source>
        <dbReference type="ARBA" id="ARBA00023015"/>
    </source>
</evidence>
<dbReference type="GO" id="GO:0000976">
    <property type="term" value="F:transcription cis-regulatory region binding"/>
    <property type="evidence" value="ECO:0007669"/>
    <property type="project" value="TreeGrafter"/>
</dbReference>
<dbReference type="InterPro" id="IPR036388">
    <property type="entry name" value="WH-like_DNA-bd_sf"/>
</dbReference>
<evidence type="ECO:0000259" key="5">
    <source>
        <dbReference type="PROSITE" id="PS50931"/>
    </source>
</evidence>
<keyword evidence="4" id="KW-0804">Transcription</keyword>
<dbReference type="GO" id="GO:0003700">
    <property type="term" value="F:DNA-binding transcription factor activity"/>
    <property type="evidence" value="ECO:0007669"/>
    <property type="project" value="InterPro"/>
</dbReference>
<reference evidence="6" key="1">
    <citation type="submission" date="2021-03" db="EMBL/GenBank/DDBJ databases">
        <title>novel species isolated from a fishpond in China.</title>
        <authorList>
            <person name="Lu H."/>
            <person name="Cai Z."/>
        </authorList>
    </citation>
    <scope>NUCLEOTIDE SEQUENCE</scope>
    <source>
        <strain evidence="6">JCM 30855</strain>
    </source>
</reference>
<keyword evidence="3" id="KW-0238">DNA-binding</keyword>
<dbReference type="PROSITE" id="PS50931">
    <property type="entry name" value="HTH_LYSR"/>
    <property type="match status" value="1"/>
</dbReference>